<evidence type="ECO:0000313" key="3">
    <source>
        <dbReference type="Proteomes" id="UP001216139"/>
    </source>
</evidence>
<dbReference type="PROSITE" id="PS51257">
    <property type="entry name" value="PROKAR_LIPOPROTEIN"/>
    <property type="match status" value="1"/>
</dbReference>
<dbReference type="Pfam" id="PF14054">
    <property type="entry name" value="DUF4249"/>
    <property type="match status" value="1"/>
</dbReference>
<evidence type="ECO:0000256" key="1">
    <source>
        <dbReference type="SAM" id="SignalP"/>
    </source>
</evidence>
<reference evidence="2 3" key="1">
    <citation type="submission" date="2023-02" db="EMBL/GenBank/DDBJ databases">
        <title>Genome sequence of Mucilaginibacter jinjuensis strain KACC 16571.</title>
        <authorList>
            <person name="Kim S."/>
            <person name="Heo J."/>
            <person name="Kwon S.-W."/>
        </authorList>
    </citation>
    <scope>NUCLEOTIDE SEQUENCE [LARGE SCALE GENOMIC DNA]</scope>
    <source>
        <strain evidence="2 3">KACC 16571</strain>
    </source>
</reference>
<organism evidence="2 3">
    <name type="scientific">Mucilaginibacter jinjuensis</name>
    <dbReference type="NCBI Taxonomy" id="1176721"/>
    <lineage>
        <taxon>Bacteria</taxon>
        <taxon>Pseudomonadati</taxon>
        <taxon>Bacteroidota</taxon>
        <taxon>Sphingobacteriia</taxon>
        <taxon>Sphingobacteriales</taxon>
        <taxon>Sphingobacteriaceae</taxon>
        <taxon>Mucilaginibacter</taxon>
    </lineage>
</organism>
<keyword evidence="3" id="KW-1185">Reference proteome</keyword>
<dbReference type="Proteomes" id="UP001216139">
    <property type="component" value="Chromosome"/>
</dbReference>
<sequence>MKNIRSIIALFALAITVYSCTKTIEPPLVNSPPQLVIEGAVSDTAGPYHVNISKSVDFYADNTYPGVSGATVTITDQTAGVNDVLTETSTGTYTTHTIVGKPGNTYQLKVVLDGKTYTSTSTMPYAVALDSITFDHTIVKNLIQPVVHFQDPAAYTNYYKFSVEVNGVKVKRFQTFEDRLSNGKYINTDVALDTGAIKKNDIVNVSLVTTDKGAYTFLSEAENIAFYNSQQAAPATPTSNISGGCLGYFSAQTVSSKKRKLE</sequence>
<evidence type="ECO:0000313" key="2">
    <source>
        <dbReference type="EMBL" id="WCT11038.1"/>
    </source>
</evidence>
<protein>
    <submittedName>
        <fullName evidence="2">DUF4249 domain-containing protein</fullName>
    </submittedName>
</protein>
<gene>
    <name evidence="2" type="ORF">PQO05_20070</name>
</gene>
<feature type="chain" id="PRO_5046251215" evidence="1">
    <location>
        <begin position="22"/>
        <end position="262"/>
    </location>
</feature>
<name>A0ABY7T463_9SPHI</name>
<dbReference type="InterPro" id="IPR025345">
    <property type="entry name" value="DUF4249"/>
</dbReference>
<keyword evidence="1" id="KW-0732">Signal</keyword>
<feature type="signal peptide" evidence="1">
    <location>
        <begin position="1"/>
        <end position="21"/>
    </location>
</feature>
<dbReference type="RefSeq" id="WP_273629225.1">
    <property type="nucleotide sequence ID" value="NZ_CP117167.1"/>
</dbReference>
<dbReference type="EMBL" id="CP117167">
    <property type="protein sequence ID" value="WCT11038.1"/>
    <property type="molecule type" value="Genomic_DNA"/>
</dbReference>
<proteinExistence type="predicted"/>
<accession>A0ABY7T463</accession>